<evidence type="ECO:0000313" key="2">
    <source>
        <dbReference type="Proteomes" id="UP000694867"/>
    </source>
</evidence>
<dbReference type="PANTHER" id="PTHR47331">
    <property type="entry name" value="PHD-TYPE DOMAIN-CONTAINING PROTEIN"/>
    <property type="match status" value="1"/>
</dbReference>
<dbReference type="GO" id="GO:0042575">
    <property type="term" value="C:DNA polymerase complex"/>
    <property type="evidence" value="ECO:0007669"/>
    <property type="project" value="UniProtKB-ARBA"/>
</dbReference>
<sequence length="832" mass="93921">WPKAIVDMMDQCGVRTKAYRRLQELEREFKCDDITLTFTQEGKPLHGILDRAIKGRIREVETNPTKLEAVDNEIKGLLDMDFAEPARPRKNFELAHYLPVQAVFKTNPEAASGLKTRLVKDASARQSNLAGLNDVLHQGPNLLPDIVKVIFNFKKYKFALTADIEGAFQQFKIADDDRTFLRFKWPLGISSNPQAKIQEFWANRLDFGLGRMPLKKWSSNSQHLGNFIKKHSPVTDPVVSYDQVSAKFIGIPWNQTTDRLSVPKEKALKILVAGEPTKRKLLKGLASVFDPLGIIAPLTINAKILLQETWKLKLGWETPLSGQDATKYEAIIGQLQNADLLSIPRQMIRSAVKERTLHIFCDASLRAYGCVAYLREQAPGDNPVTSFIMSKARVAPVKQMTIHRLELLTALIGARMSKSIVSFIGTAAIHTHFYTDNSSVIGWIRSKPGKFIPFVANRAATKELWFSGPSWLKLPDEELHSKMKAENAALSPKENVMEDESYFKGGLGNQGEKPKKSSALFQYNPKIDKDGVIRCSTRLINSNDLSSDQKEPIILPDRNLSRLVLKDIHECKCFHFGGVNAILHRLRQNFLMIHARRQARDTIRECATCKILNAEAAQLPIANLPHFRIERSAPFGYTGCDFCGPIRYKKDSGEAGKGYILLFTCCVTRGINIQITTDLSTAEVLGALQKFVNRYPYVKQIISDIGTSFVRAAKELKTLYEHIRDPEIRRWLADSFVEWRFNPPSSPWFGRFFERQAQTIKRPLRKVLGTNVPHFRDLEVILSGIEAMVNQRPITTVDSGTDESEALSPADLMFGYKTTAIRSLKQRGKPTK</sequence>
<feature type="domain" description="Integrase catalytic" evidence="1">
    <location>
        <begin position="630"/>
        <end position="817"/>
    </location>
</feature>
<dbReference type="KEGG" id="goe:108864130"/>
<dbReference type="SUPFAM" id="SSF53098">
    <property type="entry name" value="Ribonuclease H-like"/>
    <property type="match status" value="1"/>
</dbReference>
<gene>
    <name evidence="3" type="primary">LOC108864130</name>
</gene>
<dbReference type="InterPro" id="IPR001584">
    <property type="entry name" value="Integrase_cat-core"/>
</dbReference>
<evidence type="ECO:0000313" key="3">
    <source>
        <dbReference type="RefSeq" id="XP_018494649.1"/>
    </source>
</evidence>
<name>A0AAJ7L524_9ACAR</name>
<dbReference type="PANTHER" id="PTHR47331:SF1">
    <property type="entry name" value="GAG-LIKE PROTEIN"/>
    <property type="match status" value="1"/>
</dbReference>
<protein>
    <submittedName>
        <fullName evidence="3">Uncharacterized protein LOC108864130</fullName>
    </submittedName>
</protein>
<dbReference type="RefSeq" id="XP_018494649.1">
    <property type="nucleotide sequence ID" value="XM_018639133.1"/>
</dbReference>
<dbReference type="InterPro" id="IPR012337">
    <property type="entry name" value="RNaseH-like_sf"/>
</dbReference>
<dbReference type="GO" id="GO:0071897">
    <property type="term" value="P:DNA biosynthetic process"/>
    <property type="evidence" value="ECO:0007669"/>
    <property type="project" value="UniProtKB-ARBA"/>
</dbReference>
<feature type="non-terminal residue" evidence="3">
    <location>
        <position position="1"/>
    </location>
</feature>
<keyword evidence="2" id="KW-1185">Reference proteome</keyword>
<dbReference type="InterPro" id="IPR043502">
    <property type="entry name" value="DNA/RNA_pol_sf"/>
</dbReference>
<organism evidence="2 3">
    <name type="scientific">Galendromus occidentalis</name>
    <name type="common">western predatory mite</name>
    <dbReference type="NCBI Taxonomy" id="34638"/>
    <lineage>
        <taxon>Eukaryota</taxon>
        <taxon>Metazoa</taxon>
        <taxon>Ecdysozoa</taxon>
        <taxon>Arthropoda</taxon>
        <taxon>Chelicerata</taxon>
        <taxon>Arachnida</taxon>
        <taxon>Acari</taxon>
        <taxon>Parasitiformes</taxon>
        <taxon>Mesostigmata</taxon>
        <taxon>Gamasina</taxon>
        <taxon>Phytoseioidea</taxon>
        <taxon>Phytoseiidae</taxon>
        <taxon>Typhlodrominae</taxon>
        <taxon>Galendromus</taxon>
    </lineage>
</organism>
<dbReference type="GO" id="GO:0003676">
    <property type="term" value="F:nucleic acid binding"/>
    <property type="evidence" value="ECO:0007669"/>
    <property type="project" value="InterPro"/>
</dbReference>
<dbReference type="Gene3D" id="1.10.340.70">
    <property type="match status" value="1"/>
</dbReference>
<proteinExistence type="predicted"/>
<dbReference type="GO" id="GO:0015074">
    <property type="term" value="P:DNA integration"/>
    <property type="evidence" value="ECO:0007669"/>
    <property type="project" value="InterPro"/>
</dbReference>
<dbReference type="Pfam" id="PF05380">
    <property type="entry name" value="Peptidase_A17"/>
    <property type="match status" value="1"/>
</dbReference>
<dbReference type="Gene3D" id="3.30.420.10">
    <property type="entry name" value="Ribonuclease H-like superfamily/Ribonuclease H"/>
    <property type="match status" value="1"/>
</dbReference>
<dbReference type="SUPFAM" id="SSF56672">
    <property type="entry name" value="DNA/RNA polymerases"/>
    <property type="match status" value="1"/>
</dbReference>
<reference evidence="3" key="1">
    <citation type="submission" date="2025-08" db="UniProtKB">
        <authorList>
            <consortium name="RefSeq"/>
        </authorList>
    </citation>
    <scope>IDENTIFICATION</scope>
</reference>
<dbReference type="Proteomes" id="UP000694867">
    <property type="component" value="Unplaced"/>
</dbReference>
<dbReference type="AlphaFoldDB" id="A0AAJ7L524"/>
<accession>A0AAJ7L524</accession>
<dbReference type="PROSITE" id="PS50994">
    <property type="entry name" value="INTEGRASE"/>
    <property type="match status" value="1"/>
</dbReference>
<evidence type="ECO:0000259" key="1">
    <source>
        <dbReference type="PROSITE" id="PS50994"/>
    </source>
</evidence>
<dbReference type="InterPro" id="IPR036397">
    <property type="entry name" value="RNaseH_sf"/>
</dbReference>
<dbReference type="GeneID" id="108864130"/>
<dbReference type="InterPro" id="IPR008042">
    <property type="entry name" value="Retrotrans_Pao"/>
</dbReference>